<dbReference type="SUPFAM" id="SSF100950">
    <property type="entry name" value="NagB/RpiA/CoA transferase-like"/>
    <property type="match status" value="1"/>
</dbReference>
<dbReference type="InterPro" id="IPR046433">
    <property type="entry name" value="ActCoA_hydro"/>
</dbReference>
<dbReference type="GO" id="GO:0008775">
    <property type="term" value="F:acetate CoA-transferase activity"/>
    <property type="evidence" value="ECO:0007669"/>
    <property type="project" value="InterPro"/>
</dbReference>
<evidence type="ECO:0000259" key="1">
    <source>
        <dbReference type="Pfam" id="PF13336"/>
    </source>
</evidence>
<dbReference type="InterPro" id="IPR026888">
    <property type="entry name" value="AcetylCoA_hyd_C"/>
</dbReference>
<keyword evidence="2" id="KW-0808">Transferase</keyword>
<keyword evidence="3" id="KW-1185">Reference proteome</keyword>
<dbReference type="PANTHER" id="PTHR21432">
    <property type="entry name" value="ACETYL-COA HYDROLASE-RELATED"/>
    <property type="match status" value="1"/>
</dbReference>
<dbReference type="Pfam" id="PF13336">
    <property type="entry name" value="AcetylCoA_hyd_C"/>
    <property type="match status" value="1"/>
</dbReference>
<protein>
    <submittedName>
        <fullName evidence="2">Acetyl-CoA hydrolase/transferase-like protein</fullName>
    </submittedName>
</protein>
<keyword evidence="2" id="KW-0378">Hydrolase</keyword>
<name>A0A562RTP8_9BACT</name>
<accession>A0A562RTP8</accession>
<feature type="domain" description="Acetyl-CoA hydrolase/transferase C-terminal" evidence="1">
    <location>
        <begin position="442"/>
        <end position="608"/>
    </location>
</feature>
<dbReference type="Gene3D" id="3.40.1080.20">
    <property type="entry name" value="Acetyl-CoA hydrolase/transferase C-terminal domain"/>
    <property type="match status" value="1"/>
</dbReference>
<dbReference type="Proteomes" id="UP000318307">
    <property type="component" value="Unassembled WGS sequence"/>
</dbReference>
<dbReference type="InterPro" id="IPR037171">
    <property type="entry name" value="NagB/RpiA_transferase-like"/>
</dbReference>
<reference evidence="2 3" key="1">
    <citation type="submission" date="2019-07" db="EMBL/GenBank/DDBJ databases">
        <title>Genome sequencing of 100 strains of the haloalkaliphilic chemolithoautotrophic sulfur-oxidizing bacterium Thioalkalivibrio.</title>
        <authorList>
            <person name="Muyzer G."/>
        </authorList>
    </citation>
    <scope>NUCLEOTIDE SEQUENCE [LARGE SCALE GENOMIC DNA]</scope>
    <source>
        <strain evidence="2 3">ASO4-4</strain>
    </source>
</reference>
<dbReference type="InterPro" id="IPR038460">
    <property type="entry name" value="AcetylCoA_hyd_C_sf"/>
</dbReference>
<dbReference type="GO" id="GO:0016787">
    <property type="term" value="F:hydrolase activity"/>
    <property type="evidence" value="ECO:0007669"/>
    <property type="project" value="UniProtKB-KW"/>
</dbReference>
<organism evidence="2 3">
    <name type="scientific">Desulfobotulus alkaliphilus</name>
    <dbReference type="NCBI Taxonomy" id="622671"/>
    <lineage>
        <taxon>Bacteria</taxon>
        <taxon>Pseudomonadati</taxon>
        <taxon>Thermodesulfobacteriota</taxon>
        <taxon>Desulfobacteria</taxon>
        <taxon>Desulfobacterales</taxon>
        <taxon>Desulfobacteraceae</taxon>
        <taxon>Desulfobotulus</taxon>
    </lineage>
</organism>
<gene>
    <name evidence="2" type="ORF">LZ24_01580</name>
</gene>
<dbReference type="GO" id="GO:0006083">
    <property type="term" value="P:acetate metabolic process"/>
    <property type="evidence" value="ECO:0007669"/>
    <property type="project" value="InterPro"/>
</dbReference>
<dbReference type="RefSeq" id="WP_144684251.1">
    <property type="nucleotide sequence ID" value="NZ_VLLC01000010.1"/>
</dbReference>
<dbReference type="PANTHER" id="PTHR21432:SF20">
    <property type="entry name" value="ACETYL-COA HYDROLASE"/>
    <property type="match status" value="1"/>
</dbReference>
<evidence type="ECO:0000313" key="3">
    <source>
        <dbReference type="Proteomes" id="UP000318307"/>
    </source>
</evidence>
<dbReference type="Gene3D" id="3.30.750.70">
    <property type="entry name" value="4-hydroxybutyrate coenzyme like domains"/>
    <property type="match status" value="1"/>
</dbReference>
<dbReference type="OrthoDB" id="9801795at2"/>
<evidence type="ECO:0000313" key="2">
    <source>
        <dbReference type="EMBL" id="TWI72438.1"/>
    </source>
</evidence>
<sequence length="729" mass="80818">MKKPVIFNDPEQMVDFIIENVGKDLVFGTQLGLGKPNNILNAVYRRAQKDQSISLRIITGLSLEPPVPGSELERRFLGPLVERVWGGYVELDYARDMRLKKLPPNVTISEFFYKAGAFMNNPHMQQNYINSNYTHAARDVNLNGMNVAGALLGKKEINGQLKYSVGCNADTAIDAVDIMKAKCEKGFKGIAIGEINNNLPFMFGDAVTEPEVFDAILESPQSDYRLFGAPKESINTIDYCIGLHASTLIPDDGTLQIGIGSLGDAITYGLTVRHKHNDQYRKLLNEAGIMDKYKDMIDTWGGTDPFKKGLYGSTEMLVDTFVDLYKEGIMNRRVYDDIRIQRVVNAGLFTDDRNVTPEGFRQIIVDGGVHRVLTEKDVEFLKRFGVLKESVVYQDGKLVDGGTTVSADMGDVENLKVVAGTMLGDKLKEGYWAHAGFYLGPLKLYDTLNAMSDEERALINMTSVLNVNQLYSNNKYGSLELRVLQRKNARFINAGLMVTLSGMVVSDSLDNLKVVSGIGGQYNFVAMAHALADARGALMIRSTRGEGPKTVSNIVFNYGHCSVPRHLRDIIITEYGIADLRGQSDKNVIKQLLNVADSRFQEGLLEKAKQAGKIESDYRIPDAFRSNYPEKLEKLIAPYKKDGLFGPFPFGTVFTDEEIAIGKALRTFKTKAEISKFAAAKGVIGQFMASVPESAKPYLKRMDLENPANFKEKAMQKVVLCALKDTGAI</sequence>
<comment type="caution">
    <text evidence="2">The sequence shown here is derived from an EMBL/GenBank/DDBJ whole genome shotgun (WGS) entry which is preliminary data.</text>
</comment>
<dbReference type="EMBL" id="VLLC01000010">
    <property type="protein sequence ID" value="TWI72438.1"/>
    <property type="molecule type" value="Genomic_DNA"/>
</dbReference>
<proteinExistence type="predicted"/>
<dbReference type="AlphaFoldDB" id="A0A562RTP8"/>
<dbReference type="Gene3D" id="3.40.1080.10">
    <property type="entry name" value="Glutaconate Coenzyme A-transferase"/>
    <property type="match status" value="1"/>
</dbReference>